<feature type="compositionally biased region" description="Basic and acidic residues" evidence="1">
    <location>
        <begin position="55"/>
        <end position="64"/>
    </location>
</feature>
<dbReference type="EnsemblMetazoa" id="ACON013474-RA">
    <property type="protein sequence ID" value="ACON013474-PA"/>
    <property type="gene ID" value="ACON013474"/>
</dbReference>
<evidence type="ECO:0000313" key="3">
    <source>
        <dbReference type="Proteomes" id="UP001105220"/>
    </source>
</evidence>
<dbReference type="Proteomes" id="UP001105220">
    <property type="component" value="Unplaced"/>
</dbReference>
<proteinExistence type="predicted"/>
<feature type="compositionally biased region" description="Polar residues" evidence="1">
    <location>
        <begin position="31"/>
        <end position="54"/>
    </location>
</feature>
<feature type="compositionally biased region" description="Polar residues" evidence="1">
    <location>
        <begin position="65"/>
        <end position="76"/>
    </location>
</feature>
<organism evidence="2 3">
    <name type="scientific">Anopheles coluzzii</name>
    <name type="common">African malaria mosquito</name>
    <dbReference type="NCBI Taxonomy" id="1518534"/>
    <lineage>
        <taxon>Eukaryota</taxon>
        <taxon>Metazoa</taxon>
        <taxon>Ecdysozoa</taxon>
        <taxon>Arthropoda</taxon>
        <taxon>Hexapoda</taxon>
        <taxon>Insecta</taxon>
        <taxon>Pterygota</taxon>
        <taxon>Neoptera</taxon>
        <taxon>Endopterygota</taxon>
        <taxon>Diptera</taxon>
        <taxon>Nematocera</taxon>
        <taxon>Culicoidea</taxon>
        <taxon>Culicidae</taxon>
        <taxon>Anophelinae</taxon>
        <taxon>Anopheles</taxon>
    </lineage>
</organism>
<keyword evidence="3" id="KW-1185">Reference proteome</keyword>
<protein>
    <submittedName>
        <fullName evidence="2">Uncharacterized protein</fullName>
    </submittedName>
</protein>
<dbReference type="VEuPathDB" id="VectorBase:ACON013474"/>
<reference key="1">
    <citation type="journal article" date="2019" name="Genes (Basel)">
        <title>A High-Quality De novo Genome Assembly from a Single Mosquito Using PacBio Sequencing.</title>
        <authorList>
            <person name="Kingan S.B."/>
            <person name="Heaton H."/>
            <person name="Cudini J."/>
            <person name="Lambert C.C."/>
            <person name="Baybayan P."/>
            <person name="Galvin B.D."/>
            <person name="Durbin R."/>
            <person name="Korlach J."/>
            <person name="Lawniczak M.K.N."/>
        </authorList>
    </citation>
    <scope>NUCLEOTIDE SEQUENCE [LARGE SCALE GENOMIC DNA]</scope>
    <source>
        <strain>Mali-NIH</strain>
    </source>
</reference>
<dbReference type="VEuPathDB" id="VectorBase:ACON2_029858"/>
<accession>A0A6E8WAW2</accession>
<evidence type="ECO:0000256" key="1">
    <source>
        <dbReference type="SAM" id="MobiDB-lite"/>
    </source>
</evidence>
<name>A0A6E8WAW2_ANOCL</name>
<dbReference type="VEuPathDB" id="VectorBase:ACMO_001755"/>
<reference evidence="2" key="2">
    <citation type="submission" date="2020-05" db="UniProtKB">
        <authorList>
            <consortium name="EnsemblMetazoa"/>
        </authorList>
    </citation>
    <scope>IDENTIFICATION</scope>
    <source>
        <strain evidence="2">Ngousso</strain>
    </source>
</reference>
<feature type="region of interest" description="Disordered" evidence="1">
    <location>
        <begin position="19"/>
        <end position="76"/>
    </location>
</feature>
<dbReference type="AlphaFoldDB" id="A0A6E8WAW2"/>
<sequence>MDQEWNDMQPSLRYAVLAEHSYSKRSEQQPEDNTTNQTWNDMQPSSSNATFTEHSYSKRSEQRNTDNNMDQPWNGMQSSSCFDVLHQNESYGEADINTAESNDILVTLLQAIDE</sequence>
<evidence type="ECO:0000313" key="2">
    <source>
        <dbReference type="EnsemblMetazoa" id="ACON013474-PA"/>
    </source>
</evidence>